<evidence type="ECO:0000313" key="17">
    <source>
        <dbReference type="EMBL" id="CAL4962473.1"/>
    </source>
</evidence>
<dbReference type="PANTHER" id="PTHR11709">
    <property type="entry name" value="MULTI-COPPER OXIDASE"/>
    <property type="match status" value="1"/>
</dbReference>
<evidence type="ECO:0000256" key="6">
    <source>
        <dbReference type="ARBA" id="ARBA00022523"/>
    </source>
</evidence>
<dbReference type="EC" id="1.10.3.2" evidence="5 13"/>
<evidence type="ECO:0000256" key="10">
    <source>
        <dbReference type="ARBA" id="ARBA00023002"/>
    </source>
</evidence>
<keyword evidence="6 13" id="KW-0052">Apoplast</keyword>
<evidence type="ECO:0000256" key="12">
    <source>
        <dbReference type="ARBA" id="ARBA00023185"/>
    </source>
</evidence>
<dbReference type="EMBL" id="OZ075129">
    <property type="protein sequence ID" value="CAL4962473.1"/>
    <property type="molecule type" value="Genomic_DNA"/>
</dbReference>
<reference evidence="18" key="1">
    <citation type="submission" date="2024-06" db="EMBL/GenBank/DDBJ databases">
        <authorList>
            <person name="Ryan C."/>
        </authorList>
    </citation>
    <scope>NUCLEOTIDE SEQUENCE [LARGE SCALE GENOMIC DNA]</scope>
</reference>
<evidence type="ECO:0000256" key="3">
    <source>
        <dbReference type="ARBA" id="ARBA00004271"/>
    </source>
</evidence>
<feature type="domain" description="Plastocyanin-like" evidence="16">
    <location>
        <begin position="43"/>
        <end position="155"/>
    </location>
</feature>
<dbReference type="SUPFAM" id="SSF49503">
    <property type="entry name" value="Cupredoxins"/>
    <property type="match status" value="3"/>
</dbReference>
<sequence length="571" mass="62094">MAMASSRHHRHRIPLLPWALVLALFVLPAAQADVKRYQFDIVMSNVSRLCHAKSMVTVNGSYPGPTIYAREGDRVVVTVTNRVARHNVTIHWHGLKQRRNGWADGPAYVTQCPIGPGGSYAYDFNVTGQRGTLWWHAHIAWLRATVHGAIVVLPPPGVPYPFPKPDAEAEIILGEWWHADVEAVEKQGRVLGMAPNASDAHTINGKPGPLFPCSEKHTYALQVQWGKTYLLRIINAAVNDELFFSIAGHTMTVVEVDATYTKPLRASTIHLSPGQTTNVLVRADRRPGRYFMAVQPFNDGPGGVPADNNTATAILQYAGVPTSVLPVSPPPAVANATCLAAAFHGRLRSLNSARYPAAVPLAVDRHLLYAIGLNIDPCASCPNGSRLAASLNNITFVMPRVALLQAHHEGIKGVFSADFPDRPPARFDYTGAAAPLRLGLGATAGTRLSRVAYNASVELVLQDTRLLAVESHPFHLHGYNFFVVGSGVGNFDPERDPGRYNLVDPPERNTVGVPAGGWTAIRFRADNPGVWFLHCHLEVHTSWGLKMAFLVEDGDGPDESVLPPPKDLPEC</sequence>
<comment type="cofactor">
    <cofactor evidence="13">
        <name>Cu cation</name>
        <dbReference type="ChEBI" id="CHEBI:23378"/>
    </cofactor>
    <text evidence="13">Binds 4 Cu cations per monomer.</text>
</comment>
<dbReference type="GO" id="GO:0048046">
    <property type="term" value="C:apoplast"/>
    <property type="evidence" value="ECO:0007669"/>
    <property type="project" value="UniProtKB-SubCell"/>
</dbReference>
<dbReference type="Pfam" id="PF00394">
    <property type="entry name" value="Cu-oxidase"/>
    <property type="match status" value="1"/>
</dbReference>
<dbReference type="InterPro" id="IPR011706">
    <property type="entry name" value="Cu-oxidase_C"/>
</dbReference>
<evidence type="ECO:0000256" key="4">
    <source>
        <dbReference type="ARBA" id="ARBA00010609"/>
    </source>
</evidence>
<protein>
    <recommendedName>
        <fullName evidence="5 13">Laccase</fullName>
        <ecNumber evidence="5 13">1.10.3.2</ecNumber>
    </recommendedName>
    <alternativeName>
        <fullName evidence="13">Benzenediol:oxygen oxidoreductase</fullName>
    </alternativeName>
    <alternativeName>
        <fullName evidence="13">Diphenol oxidase</fullName>
    </alternativeName>
    <alternativeName>
        <fullName evidence="13">Urishiol oxidase</fullName>
    </alternativeName>
</protein>
<dbReference type="GO" id="GO:0052716">
    <property type="term" value="F:hydroquinone:oxygen oxidoreductase activity"/>
    <property type="evidence" value="ECO:0007669"/>
    <property type="project" value="UniProtKB-EC"/>
</dbReference>
<keyword evidence="7 13" id="KW-0964">Secreted</keyword>
<evidence type="ECO:0000313" key="18">
    <source>
        <dbReference type="Proteomes" id="UP001497457"/>
    </source>
</evidence>
<dbReference type="Pfam" id="PF07732">
    <property type="entry name" value="Cu-oxidase_3"/>
    <property type="match status" value="1"/>
</dbReference>
<evidence type="ECO:0000259" key="15">
    <source>
        <dbReference type="Pfam" id="PF07731"/>
    </source>
</evidence>
<evidence type="ECO:0000256" key="5">
    <source>
        <dbReference type="ARBA" id="ARBA00012297"/>
    </source>
</evidence>
<dbReference type="GO" id="GO:0046274">
    <property type="term" value="P:lignin catabolic process"/>
    <property type="evidence" value="ECO:0007669"/>
    <property type="project" value="UniProtKB-KW"/>
</dbReference>
<evidence type="ECO:0000256" key="2">
    <source>
        <dbReference type="ARBA" id="ARBA00002075"/>
    </source>
</evidence>
<evidence type="ECO:0000256" key="7">
    <source>
        <dbReference type="ARBA" id="ARBA00022525"/>
    </source>
</evidence>
<feature type="signal peptide" evidence="13">
    <location>
        <begin position="1"/>
        <end position="32"/>
    </location>
</feature>
<dbReference type="CDD" id="cd13849">
    <property type="entry name" value="CuRO_1_LCC_plant"/>
    <property type="match status" value="1"/>
</dbReference>
<organism evidence="17 18">
    <name type="scientific">Urochloa decumbens</name>
    <dbReference type="NCBI Taxonomy" id="240449"/>
    <lineage>
        <taxon>Eukaryota</taxon>
        <taxon>Viridiplantae</taxon>
        <taxon>Streptophyta</taxon>
        <taxon>Embryophyta</taxon>
        <taxon>Tracheophyta</taxon>
        <taxon>Spermatophyta</taxon>
        <taxon>Magnoliopsida</taxon>
        <taxon>Liliopsida</taxon>
        <taxon>Poales</taxon>
        <taxon>Poaceae</taxon>
        <taxon>PACMAD clade</taxon>
        <taxon>Panicoideae</taxon>
        <taxon>Panicodae</taxon>
        <taxon>Paniceae</taxon>
        <taxon>Melinidinae</taxon>
        <taxon>Urochloa</taxon>
    </lineage>
</organism>
<comment type="catalytic activity">
    <reaction evidence="1 13">
        <text>4 hydroquinone + O2 = 4 benzosemiquinone + 2 H2O</text>
        <dbReference type="Rhea" id="RHEA:11276"/>
        <dbReference type="ChEBI" id="CHEBI:15377"/>
        <dbReference type="ChEBI" id="CHEBI:15379"/>
        <dbReference type="ChEBI" id="CHEBI:17594"/>
        <dbReference type="ChEBI" id="CHEBI:17977"/>
        <dbReference type="EC" id="1.10.3.2"/>
    </reaction>
</comment>
<feature type="domain" description="Plastocyanin-like" evidence="14">
    <location>
        <begin position="171"/>
        <end position="319"/>
    </location>
</feature>
<keyword evidence="12 13" id="KW-0439">Lignin degradation</keyword>
<dbReference type="Proteomes" id="UP001497457">
    <property type="component" value="Chromosome 19rd"/>
</dbReference>
<dbReference type="PROSITE" id="PS00080">
    <property type="entry name" value="MULTICOPPER_OXIDASE2"/>
    <property type="match status" value="1"/>
</dbReference>
<dbReference type="GO" id="GO:0046872">
    <property type="term" value="F:metal ion binding"/>
    <property type="evidence" value="ECO:0007669"/>
    <property type="project" value="UniProtKB-KW"/>
</dbReference>
<proteinExistence type="inferred from homology"/>
<feature type="chain" id="PRO_5044530892" description="Laccase" evidence="13">
    <location>
        <begin position="33"/>
        <end position="571"/>
    </location>
</feature>
<evidence type="ECO:0000256" key="9">
    <source>
        <dbReference type="ARBA" id="ARBA00022737"/>
    </source>
</evidence>
<keyword evidence="10 13" id="KW-0560">Oxidoreductase</keyword>
<comment type="function">
    <text evidence="2 13">Lignin degradation and detoxification of lignin-derived products.</text>
</comment>
<accession>A0ABC8ZLT0</accession>
<dbReference type="NCBIfam" id="TIGR03389">
    <property type="entry name" value="laccase"/>
    <property type="match status" value="1"/>
</dbReference>
<evidence type="ECO:0000259" key="14">
    <source>
        <dbReference type="Pfam" id="PF00394"/>
    </source>
</evidence>
<dbReference type="Pfam" id="PF07731">
    <property type="entry name" value="Cu-oxidase_2"/>
    <property type="match status" value="1"/>
</dbReference>
<evidence type="ECO:0000256" key="1">
    <source>
        <dbReference type="ARBA" id="ARBA00000349"/>
    </source>
</evidence>
<dbReference type="InterPro" id="IPR034289">
    <property type="entry name" value="CuRO_3_LCC"/>
</dbReference>
<dbReference type="PROSITE" id="PS00079">
    <property type="entry name" value="MULTICOPPER_OXIDASE1"/>
    <property type="match status" value="1"/>
</dbReference>
<keyword evidence="13" id="KW-0732">Signal</keyword>
<dbReference type="InterPro" id="IPR045087">
    <property type="entry name" value="Cu-oxidase_fam"/>
</dbReference>
<keyword evidence="8 13" id="KW-0479">Metal-binding</keyword>
<dbReference type="CDD" id="cd13875">
    <property type="entry name" value="CuRO_2_LCC_plant"/>
    <property type="match status" value="1"/>
</dbReference>
<keyword evidence="18" id="KW-1185">Reference proteome</keyword>
<keyword evidence="11 13" id="KW-0186">Copper</keyword>
<dbReference type="InterPro" id="IPR017761">
    <property type="entry name" value="Laccase"/>
</dbReference>
<evidence type="ECO:0000256" key="13">
    <source>
        <dbReference type="RuleBase" id="RU361119"/>
    </source>
</evidence>
<comment type="subcellular location">
    <subcellularLocation>
        <location evidence="3 13">Secreted</location>
        <location evidence="3 13">Extracellular space</location>
        <location evidence="3 13">Apoplast</location>
    </subcellularLocation>
</comment>
<name>A0ABC8ZLT0_9POAL</name>
<dbReference type="PANTHER" id="PTHR11709:SF452">
    <property type="entry name" value="LACCASE-2"/>
    <property type="match status" value="1"/>
</dbReference>
<gene>
    <name evidence="17" type="ORF">URODEC1_LOCUS45644</name>
</gene>
<dbReference type="InterPro" id="IPR033138">
    <property type="entry name" value="Cu_oxidase_CS"/>
</dbReference>
<dbReference type="InterPro" id="IPR008972">
    <property type="entry name" value="Cupredoxin"/>
</dbReference>
<dbReference type="InterPro" id="IPR034288">
    <property type="entry name" value="CuRO_1_LCC"/>
</dbReference>
<dbReference type="Gene3D" id="2.60.40.420">
    <property type="entry name" value="Cupredoxins - blue copper proteins"/>
    <property type="match status" value="3"/>
</dbReference>
<evidence type="ECO:0000259" key="16">
    <source>
        <dbReference type="Pfam" id="PF07732"/>
    </source>
</evidence>
<keyword evidence="9 13" id="KW-0677">Repeat</keyword>
<dbReference type="InterPro" id="IPR034285">
    <property type="entry name" value="CuRO_2_LCC"/>
</dbReference>
<feature type="domain" description="Plastocyanin-like" evidence="15">
    <location>
        <begin position="419"/>
        <end position="554"/>
    </location>
</feature>
<reference evidence="17 18" key="2">
    <citation type="submission" date="2024-10" db="EMBL/GenBank/DDBJ databases">
        <authorList>
            <person name="Ryan C."/>
        </authorList>
    </citation>
    <scope>NUCLEOTIDE SEQUENCE [LARGE SCALE GENOMIC DNA]</scope>
</reference>
<comment type="similarity">
    <text evidence="4 13">Belongs to the multicopper oxidase family.</text>
</comment>
<dbReference type="AlphaFoldDB" id="A0ABC8ZLT0"/>
<dbReference type="FunFam" id="2.60.40.420:FF:000062">
    <property type="entry name" value="Laccase"/>
    <property type="match status" value="1"/>
</dbReference>
<dbReference type="InterPro" id="IPR011707">
    <property type="entry name" value="Cu-oxidase-like_N"/>
</dbReference>
<dbReference type="InterPro" id="IPR001117">
    <property type="entry name" value="Cu-oxidase_2nd"/>
</dbReference>
<dbReference type="CDD" id="cd13897">
    <property type="entry name" value="CuRO_3_LCC_plant"/>
    <property type="match status" value="1"/>
</dbReference>
<dbReference type="InterPro" id="IPR002355">
    <property type="entry name" value="Cu_oxidase_Cu_BS"/>
</dbReference>
<evidence type="ECO:0000256" key="11">
    <source>
        <dbReference type="ARBA" id="ARBA00023008"/>
    </source>
</evidence>
<dbReference type="FunFam" id="2.60.40.420:FF:000049">
    <property type="entry name" value="Laccase"/>
    <property type="match status" value="1"/>
</dbReference>
<evidence type="ECO:0000256" key="8">
    <source>
        <dbReference type="ARBA" id="ARBA00022723"/>
    </source>
</evidence>